<evidence type="ECO:0008006" key="4">
    <source>
        <dbReference type="Google" id="ProtNLM"/>
    </source>
</evidence>
<dbReference type="RefSeq" id="WP_133054067.1">
    <property type="nucleotide sequence ID" value="NZ_FOCZ01000007.1"/>
</dbReference>
<evidence type="ECO:0000313" key="2">
    <source>
        <dbReference type="EMBL" id="OQP41053.1"/>
    </source>
</evidence>
<dbReference type="STRING" id="354355.SAMN05660816_03898"/>
<organism evidence="2 3">
    <name type="scientific">Niastella yeongjuensis</name>
    <dbReference type="NCBI Taxonomy" id="354355"/>
    <lineage>
        <taxon>Bacteria</taxon>
        <taxon>Pseudomonadati</taxon>
        <taxon>Bacteroidota</taxon>
        <taxon>Chitinophagia</taxon>
        <taxon>Chitinophagales</taxon>
        <taxon>Chitinophagaceae</taxon>
        <taxon>Niastella</taxon>
    </lineage>
</organism>
<evidence type="ECO:0000313" key="3">
    <source>
        <dbReference type="Proteomes" id="UP000192610"/>
    </source>
</evidence>
<sequence length="285" mass="30466">MQKRRSIFFGLMACCLVTTTFYACKKEAKDAKDAATDITAANDNTMAESNYNDATNMVDLSAAAGTNFTFRTETGPGVARIEEVLGTCATVSVDTVVRKITIDFGAADCVGPDLRKRRGKIIATWTGSYRAAGTVINISFDNYFVNNNQVKGTHKTTNMGFNQAGNLVYKIEVDGSIVKANGGTITWKSTREREWTAGISTPLNPLDDVYSITGSASGTTAAGAAYNISITQPLIKKMNCYWFDSGKVTLTPAGGSTWTLDYGTTGCDAKATVSVGALSYDIVLF</sequence>
<dbReference type="PROSITE" id="PS51257">
    <property type="entry name" value="PROKAR_LIPOPROTEIN"/>
    <property type="match status" value="1"/>
</dbReference>
<name>A0A1V9E4J9_9BACT</name>
<dbReference type="EMBL" id="LVXG01000067">
    <property type="protein sequence ID" value="OQP41053.1"/>
    <property type="molecule type" value="Genomic_DNA"/>
</dbReference>
<reference evidence="3" key="1">
    <citation type="submission" date="2016-04" db="EMBL/GenBank/DDBJ databases">
        <authorList>
            <person name="Chen L."/>
            <person name="Zhuang W."/>
            <person name="Wang G."/>
        </authorList>
    </citation>
    <scope>NUCLEOTIDE SEQUENCE [LARGE SCALE GENOMIC DNA]</scope>
    <source>
        <strain evidence="3">17621</strain>
    </source>
</reference>
<dbReference type="AlphaFoldDB" id="A0A1V9E4J9"/>
<dbReference type="OrthoDB" id="1114031at2"/>
<proteinExistence type="predicted"/>
<keyword evidence="3" id="KW-1185">Reference proteome</keyword>
<feature type="signal peptide" evidence="1">
    <location>
        <begin position="1"/>
        <end position="25"/>
    </location>
</feature>
<dbReference type="Proteomes" id="UP000192610">
    <property type="component" value="Unassembled WGS sequence"/>
</dbReference>
<feature type="chain" id="PRO_5010701438" description="Lipoprotein" evidence="1">
    <location>
        <begin position="26"/>
        <end position="285"/>
    </location>
</feature>
<evidence type="ECO:0000256" key="1">
    <source>
        <dbReference type="SAM" id="SignalP"/>
    </source>
</evidence>
<comment type="caution">
    <text evidence="2">The sequence shown here is derived from an EMBL/GenBank/DDBJ whole genome shotgun (WGS) entry which is preliminary data.</text>
</comment>
<accession>A0A1V9E4J9</accession>
<keyword evidence="1" id="KW-0732">Signal</keyword>
<protein>
    <recommendedName>
        <fullName evidence="4">Lipoprotein</fullName>
    </recommendedName>
</protein>
<gene>
    <name evidence="2" type="ORF">A4H97_15765</name>
</gene>